<accession>A0A0G1YC81</accession>
<name>A0A0G1YC81_9BACT</name>
<evidence type="ECO:0000313" key="1">
    <source>
        <dbReference type="EMBL" id="KKW12582.1"/>
    </source>
</evidence>
<dbReference type="AlphaFoldDB" id="A0A0G1YC81"/>
<evidence type="ECO:0000313" key="2">
    <source>
        <dbReference type="Proteomes" id="UP000034588"/>
    </source>
</evidence>
<comment type="caution">
    <text evidence="1">The sequence shown here is derived from an EMBL/GenBank/DDBJ whole genome shotgun (WGS) entry which is preliminary data.</text>
</comment>
<dbReference type="Proteomes" id="UP000034588">
    <property type="component" value="Unassembled WGS sequence"/>
</dbReference>
<dbReference type="EMBL" id="LCQD01000011">
    <property type="protein sequence ID" value="KKW12582.1"/>
    <property type="molecule type" value="Genomic_DNA"/>
</dbReference>
<sequence>MENNTINGIVPLVIEQPTRVEMRSQEDFLSKLIRTSEIQKQNILLNKESEILGSGDMKLLEIIVNNYNSFAIAESKCYGETKNAITLDSQDKINILKSSINRREAHISKCRKISDNLRKEHALLNKKWHSYILNRKRSLEIDLKVKDIDELIKKLSKECDIIFDLILINRQETTVKLLELSNAFHLKINEHRNTILDNTKQPLYIITSPDPSNILLTIDILAWAKSSTATAINAIDHELYTDIKYLTNKFFDAIRSTKALPEAKI</sequence>
<proteinExistence type="predicted"/>
<reference evidence="1 2" key="1">
    <citation type="journal article" date="2015" name="Nature">
        <title>rRNA introns, odd ribosomes, and small enigmatic genomes across a large radiation of phyla.</title>
        <authorList>
            <person name="Brown C.T."/>
            <person name="Hug L.A."/>
            <person name="Thomas B.C."/>
            <person name="Sharon I."/>
            <person name="Castelle C.J."/>
            <person name="Singh A."/>
            <person name="Wilkins M.J."/>
            <person name="Williams K.H."/>
            <person name="Banfield J.F."/>
        </authorList>
    </citation>
    <scope>NUCLEOTIDE SEQUENCE [LARGE SCALE GENOMIC DNA]</scope>
</reference>
<gene>
    <name evidence="1" type="ORF">UY48_C0011G0029</name>
</gene>
<organism evidence="1 2">
    <name type="scientific">Candidatus Gottesmanbacteria bacterium GW2011_GWB1_49_7</name>
    <dbReference type="NCBI Taxonomy" id="1618448"/>
    <lineage>
        <taxon>Bacteria</taxon>
        <taxon>Candidatus Gottesmaniibacteriota</taxon>
    </lineage>
</organism>
<protein>
    <submittedName>
        <fullName evidence="1">Uncharacterized protein</fullName>
    </submittedName>
</protein>